<dbReference type="Proteomes" id="UP000025238">
    <property type="component" value="Chromosome"/>
</dbReference>
<dbReference type="SUPFAM" id="SSF53448">
    <property type="entry name" value="Nucleotide-diphospho-sugar transferases"/>
    <property type="match status" value="1"/>
</dbReference>
<comment type="catalytic activity">
    <reaction evidence="8">
        <text>Mo-molybdopterin + GTP + H(+) = Mo-molybdopterin guanine dinucleotide + diphosphate</text>
        <dbReference type="Rhea" id="RHEA:34243"/>
        <dbReference type="ChEBI" id="CHEBI:15378"/>
        <dbReference type="ChEBI" id="CHEBI:33019"/>
        <dbReference type="ChEBI" id="CHEBI:37565"/>
        <dbReference type="ChEBI" id="CHEBI:71302"/>
        <dbReference type="ChEBI" id="CHEBI:71310"/>
        <dbReference type="EC" id="2.7.7.77"/>
    </reaction>
</comment>
<evidence type="ECO:0000313" key="10">
    <source>
        <dbReference type="EMBL" id="AHY42681.1"/>
    </source>
</evidence>
<dbReference type="InterPro" id="IPR013482">
    <property type="entry name" value="Molybde_CF_guanTrfase"/>
</dbReference>
<evidence type="ECO:0000256" key="5">
    <source>
        <dbReference type="ARBA" id="ARBA00022842"/>
    </source>
</evidence>
<protein>
    <recommendedName>
        <fullName evidence="8">Molybdenum cofactor guanylyltransferase</fullName>
        <shortName evidence="8">MoCo guanylyltransferase</shortName>
        <ecNumber evidence="8">2.7.7.77</ecNumber>
    </recommendedName>
    <alternativeName>
        <fullName evidence="8">GTP:molybdopterin guanylyltransferase</fullName>
    </alternativeName>
    <alternativeName>
        <fullName evidence="8">Mo-MPT guanylyltransferase</fullName>
    </alternativeName>
    <alternativeName>
        <fullName evidence="8">Molybdopterin guanylyltransferase</fullName>
    </alternativeName>
    <alternativeName>
        <fullName evidence="8">Molybdopterin-guanine dinucleotide synthase</fullName>
        <shortName evidence="8">MGD synthase</shortName>
    </alternativeName>
</protein>
<evidence type="ECO:0000256" key="7">
    <source>
        <dbReference type="ARBA" id="ARBA00023150"/>
    </source>
</evidence>
<dbReference type="InterPro" id="IPR025877">
    <property type="entry name" value="MobA-like_NTP_Trfase"/>
</dbReference>
<sequence length="202" mass="22600">MTDPLLPSCSILLLAGGRGQRMGGQDKGLIEWQGRPLIEWLHDVVRPLTDELLLSCNRNQPRYAVYADRLITDEEEGFPGPLAGIRAGLVAARNPWMLLLPCDTPLIDRALLHSIYSAALSTPDKPLMLRRGAQWEPLISIIPTDLHEQIDEYWRDGERSPQRVLLKLGANELRIEPDDPRLANINTPELLKTGMPTTGTSR</sequence>
<feature type="binding site" evidence="8">
    <location>
        <position position="103"/>
    </location>
    <ligand>
        <name>Mg(2+)</name>
        <dbReference type="ChEBI" id="CHEBI:18420"/>
    </ligand>
</feature>
<keyword evidence="2 8" id="KW-0808">Transferase</keyword>
<dbReference type="KEGG" id="pstu:UIB01_09345"/>
<comment type="function">
    <text evidence="8">Transfers a GMP moiety from GTP to Mo-molybdopterin (Mo-MPT) cofactor (Moco or molybdenum cofactor) to form Mo-molybdopterin guanine dinucleotide (Mo-MGD) cofactor.</text>
</comment>
<comment type="cofactor">
    <cofactor evidence="8">
        <name>Mg(2+)</name>
        <dbReference type="ChEBI" id="CHEBI:18420"/>
    </cofactor>
</comment>
<evidence type="ECO:0000256" key="3">
    <source>
        <dbReference type="ARBA" id="ARBA00022723"/>
    </source>
</evidence>
<keyword evidence="1 8" id="KW-0963">Cytoplasm</keyword>
<evidence type="ECO:0000256" key="2">
    <source>
        <dbReference type="ARBA" id="ARBA00022679"/>
    </source>
</evidence>
<dbReference type="CDD" id="cd02503">
    <property type="entry name" value="MobA"/>
    <property type="match status" value="1"/>
</dbReference>
<comment type="domain">
    <text evidence="8">The N-terminal domain determines nucleotide recognition and specific binding, while the C-terminal domain determines the specific binding to the target protein.</text>
</comment>
<dbReference type="EC" id="2.7.7.77" evidence="8"/>
<evidence type="ECO:0000256" key="4">
    <source>
        <dbReference type="ARBA" id="ARBA00022741"/>
    </source>
</evidence>
<evidence type="ECO:0000256" key="1">
    <source>
        <dbReference type="ARBA" id="ARBA00022490"/>
    </source>
</evidence>
<comment type="caution">
    <text evidence="8">Lacks conserved residue(s) required for the propagation of feature annotation.</text>
</comment>
<evidence type="ECO:0000256" key="6">
    <source>
        <dbReference type="ARBA" id="ARBA00023134"/>
    </source>
</evidence>
<dbReference type="PATRIC" id="fig|316.97.peg.1872"/>
<gene>
    <name evidence="8" type="primary">mobA</name>
    <name evidence="10" type="ORF">UIB01_09345</name>
</gene>
<organism evidence="10 11">
    <name type="scientific">Stutzerimonas stutzeri</name>
    <name type="common">Pseudomonas stutzeri</name>
    <dbReference type="NCBI Taxonomy" id="316"/>
    <lineage>
        <taxon>Bacteria</taxon>
        <taxon>Pseudomonadati</taxon>
        <taxon>Pseudomonadota</taxon>
        <taxon>Gammaproteobacteria</taxon>
        <taxon>Pseudomonadales</taxon>
        <taxon>Pseudomonadaceae</taxon>
        <taxon>Stutzerimonas</taxon>
    </lineage>
</organism>
<dbReference type="PANTHER" id="PTHR19136:SF81">
    <property type="entry name" value="MOLYBDENUM COFACTOR GUANYLYLTRANSFERASE"/>
    <property type="match status" value="1"/>
</dbReference>
<dbReference type="AlphaFoldDB" id="A0A023WRS9"/>
<name>A0A023WRS9_STUST</name>
<keyword evidence="7 8" id="KW-0501">Molybdenum cofactor biosynthesis</keyword>
<feature type="binding site" evidence="8">
    <location>
        <position position="27"/>
    </location>
    <ligand>
        <name>GTP</name>
        <dbReference type="ChEBI" id="CHEBI:37565"/>
    </ligand>
</feature>
<dbReference type="HAMAP" id="MF_00316">
    <property type="entry name" value="MobA"/>
    <property type="match status" value="1"/>
</dbReference>
<dbReference type="GO" id="GO:0046872">
    <property type="term" value="F:metal ion binding"/>
    <property type="evidence" value="ECO:0007669"/>
    <property type="project" value="UniProtKB-KW"/>
</dbReference>
<evidence type="ECO:0000259" key="9">
    <source>
        <dbReference type="Pfam" id="PF12804"/>
    </source>
</evidence>
<dbReference type="GO" id="GO:0005737">
    <property type="term" value="C:cytoplasm"/>
    <property type="evidence" value="ECO:0007669"/>
    <property type="project" value="UniProtKB-SubCell"/>
</dbReference>
<dbReference type="GO" id="GO:0061603">
    <property type="term" value="F:molybdenum cofactor guanylyltransferase activity"/>
    <property type="evidence" value="ECO:0007669"/>
    <property type="project" value="UniProtKB-EC"/>
</dbReference>
<reference evidence="10 11" key="1">
    <citation type="submission" date="2014-03" db="EMBL/GenBank/DDBJ databases">
        <title>Complete genome sequence of Pseudomonas stutzeri 19SMN4.</title>
        <authorList>
            <person name="Brunet-Galmes I."/>
            <person name="Nogales B."/>
            <person name="Busquets A."/>
            <person name="Pena A."/>
            <person name="Gomila M."/>
            <person name="Garcia-Valdes E."/>
            <person name="Lalucat J."/>
            <person name="Bennasar A."/>
            <person name="Bosch R."/>
        </authorList>
    </citation>
    <scope>NUCLEOTIDE SEQUENCE [LARGE SCALE GENOMIC DNA]</scope>
    <source>
        <strain evidence="10 11">19SMN4</strain>
    </source>
</reference>
<evidence type="ECO:0000256" key="8">
    <source>
        <dbReference type="HAMAP-Rule" id="MF_00316"/>
    </source>
</evidence>
<keyword evidence="3 8" id="KW-0479">Metal-binding</keyword>
<comment type="subcellular location">
    <subcellularLocation>
        <location evidence="8">Cytoplasm</location>
    </subcellularLocation>
</comment>
<dbReference type="NCBIfam" id="TIGR02665">
    <property type="entry name" value="molyb_mobA"/>
    <property type="match status" value="1"/>
</dbReference>
<feature type="domain" description="MobA-like NTP transferase" evidence="9">
    <location>
        <begin position="12"/>
        <end position="166"/>
    </location>
</feature>
<dbReference type="GO" id="GO:0005525">
    <property type="term" value="F:GTP binding"/>
    <property type="evidence" value="ECO:0007669"/>
    <property type="project" value="UniProtKB-UniRule"/>
</dbReference>
<feature type="binding site" evidence="8">
    <location>
        <position position="103"/>
    </location>
    <ligand>
        <name>GTP</name>
        <dbReference type="ChEBI" id="CHEBI:37565"/>
    </ligand>
</feature>
<keyword evidence="4 8" id="KW-0547">Nucleotide-binding</keyword>
<dbReference type="Gene3D" id="3.90.550.10">
    <property type="entry name" value="Spore Coat Polysaccharide Biosynthesis Protein SpsA, Chain A"/>
    <property type="match status" value="1"/>
</dbReference>
<dbReference type="InterPro" id="IPR029044">
    <property type="entry name" value="Nucleotide-diphossugar_trans"/>
</dbReference>
<keyword evidence="6 8" id="KW-0342">GTP-binding</keyword>
<comment type="similarity">
    <text evidence="8">Belongs to the MobA family.</text>
</comment>
<dbReference type="Pfam" id="PF12804">
    <property type="entry name" value="NTP_transf_3"/>
    <property type="match status" value="1"/>
</dbReference>
<accession>A0A023WRS9</accession>
<feature type="binding site" evidence="8">
    <location>
        <begin position="14"/>
        <end position="16"/>
    </location>
    <ligand>
        <name>GTP</name>
        <dbReference type="ChEBI" id="CHEBI:37565"/>
    </ligand>
</feature>
<evidence type="ECO:0000313" key="11">
    <source>
        <dbReference type="Proteomes" id="UP000025238"/>
    </source>
</evidence>
<feature type="binding site" evidence="8">
    <location>
        <position position="73"/>
    </location>
    <ligand>
        <name>GTP</name>
        <dbReference type="ChEBI" id="CHEBI:37565"/>
    </ligand>
</feature>
<dbReference type="PANTHER" id="PTHR19136">
    <property type="entry name" value="MOLYBDENUM COFACTOR GUANYLYLTRANSFERASE"/>
    <property type="match status" value="1"/>
</dbReference>
<dbReference type="EMBL" id="CP007509">
    <property type="protein sequence ID" value="AHY42681.1"/>
    <property type="molecule type" value="Genomic_DNA"/>
</dbReference>
<proteinExistence type="inferred from homology"/>
<comment type="subunit">
    <text evidence="8">Monomer.</text>
</comment>
<keyword evidence="5 8" id="KW-0460">Magnesium</keyword>
<dbReference type="GO" id="GO:1902758">
    <property type="term" value="P:bis(molybdopterin guanine dinucleotide)molybdenum biosynthetic process"/>
    <property type="evidence" value="ECO:0007669"/>
    <property type="project" value="TreeGrafter"/>
</dbReference>
<dbReference type="OrthoDB" id="9788394at2"/>